<feature type="signal peptide" evidence="4">
    <location>
        <begin position="1"/>
        <end position="27"/>
    </location>
</feature>
<dbReference type="AlphaFoldDB" id="A0A1G9SEM9"/>
<keyword evidence="6" id="KW-1185">Reference proteome</keyword>
<dbReference type="PANTHER" id="PTHR33376">
    <property type="match status" value="1"/>
</dbReference>
<keyword evidence="2" id="KW-0813">Transport</keyword>
<dbReference type="PIRSF" id="PIRSF006470">
    <property type="entry name" value="DctB"/>
    <property type="match status" value="1"/>
</dbReference>
<dbReference type="NCBIfam" id="NF037995">
    <property type="entry name" value="TRAP_S1"/>
    <property type="match status" value="1"/>
</dbReference>
<evidence type="ECO:0000313" key="6">
    <source>
        <dbReference type="Proteomes" id="UP000199476"/>
    </source>
</evidence>
<proteinExistence type="inferred from homology"/>
<feature type="chain" id="PRO_5039618066" evidence="4">
    <location>
        <begin position="28"/>
        <end position="334"/>
    </location>
</feature>
<dbReference type="EMBL" id="FNGO01000028">
    <property type="protein sequence ID" value="SDM33842.1"/>
    <property type="molecule type" value="Genomic_DNA"/>
</dbReference>
<dbReference type="RefSeq" id="WP_089761864.1">
    <property type="nucleotide sequence ID" value="NZ_FNGO01000028.1"/>
</dbReference>
<comment type="similarity">
    <text evidence="1">Belongs to the bacterial solute-binding protein 7 family.</text>
</comment>
<dbReference type="InterPro" id="IPR038404">
    <property type="entry name" value="TRAP_DctP_sf"/>
</dbReference>
<sequence length="334" mass="38241">MIDRRLFVLAFTLIVGLSLTFSAAAEAGETMRIAHYFAADHPTNERLEGIFKETVEENTDHTVEVYPANQLGSEEEFSEGVMMGEVEMAVTGNMWEMFDESISFIQLPYVFVNMEHAYDTMTGELGDQVYEELFEPLGIEVMGYFSQGGRALSNNVRPIEHPDDTEGITMRTWEGTTIIEIMESFGFDVTVMSMDELFTALQQGVVDAQDNPISATYHQGWFEVLDYVSTTEHIIAPNYFVSNQEFMNNLPDEDQQLIKETAAETTAKIHEDIMEEEEEIIETVKEDYDVEFTDPDVEPFMETTEHMIEEFIEDFPETEDLIRDIQEAGEEYID</sequence>
<evidence type="ECO:0000256" key="4">
    <source>
        <dbReference type="SAM" id="SignalP"/>
    </source>
</evidence>
<protein>
    <submittedName>
        <fullName evidence="5">Extracellular solute-binding protein, family 7</fullName>
    </submittedName>
</protein>
<dbReference type="Pfam" id="PF03480">
    <property type="entry name" value="DctP"/>
    <property type="match status" value="1"/>
</dbReference>
<dbReference type="CDD" id="cd13603">
    <property type="entry name" value="PBP2_TRAP_Siap_TeaA_like"/>
    <property type="match status" value="1"/>
</dbReference>
<name>A0A1G9SEM9_9FIRM</name>
<evidence type="ECO:0000313" key="5">
    <source>
        <dbReference type="EMBL" id="SDM33842.1"/>
    </source>
</evidence>
<evidence type="ECO:0000256" key="2">
    <source>
        <dbReference type="ARBA" id="ARBA00022448"/>
    </source>
</evidence>
<dbReference type="Proteomes" id="UP000199476">
    <property type="component" value="Unassembled WGS sequence"/>
</dbReference>
<dbReference type="InterPro" id="IPR004682">
    <property type="entry name" value="TRAP_DctP"/>
</dbReference>
<dbReference type="STRING" id="321763.SAMN04488692_12815"/>
<dbReference type="PANTHER" id="PTHR33376:SF7">
    <property type="entry name" value="C4-DICARBOXYLATE-BINDING PROTEIN DCTB"/>
    <property type="match status" value="1"/>
</dbReference>
<dbReference type="GO" id="GO:0030288">
    <property type="term" value="C:outer membrane-bounded periplasmic space"/>
    <property type="evidence" value="ECO:0007669"/>
    <property type="project" value="InterPro"/>
</dbReference>
<dbReference type="InterPro" id="IPR018389">
    <property type="entry name" value="DctP_fam"/>
</dbReference>
<dbReference type="GO" id="GO:0055085">
    <property type="term" value="P:transmembrane transport"/>
    <property type="evidence" value="ECO:0007669"/>
    <property type="project" value="InterPro"/>
</dbReference>
<gene>
    <name evidence="5" type="ORF">SAMN04488692_12815</name>
</gene>
<reference evidence="5 6" key="1">
    <citation type="submission" date="2016-10" db="EMBL/GenBank/DDBJ databases">
        <authorList>
            <person name="de Groot N.N."/>
        </authorList>
    </citation>
    <scope>NUCLEOTIDE SEQUENCE [LARGE SCALE GENOMIC DNA]</scope>
    <source>
        <strain evidence="5 6">SLAS-1</strain>
    </source>
</reference>
<evidence type="ECO:0000256" key="3">
    <source>
        <dbReference type="ARBA" id="ARBA00022729"/>
    </source>
</evidence>
<dbReference type="Gene3D" id="3.40.190.170">
    <property type="entry name" value="Bacterial extracellular solute-binding protein, family 7"/>
    <property type="match status" value="1"/>
</dbReference>
<evidence type="ECO:0000256" key="1">
    <source>
        <dbReference type="ARBA" id="ARBA00009023"/>
    </source>
</evidence>
<accession>A0A1G9SEM9</accession>
<dbReference type="OrthoDB" id="9815946at2"/>
<organism evidence="5 6">
    <name type="scientific">Halarsenatibacter silvermanii</name>
    <dbReference type="NCBI Taxonomy" id="321763"/>
    <lineage>
        <taxon>Bacteria</taxon>
        <taxon>Bacillati</taxon>
        <taxon>Bacillota</taxon>
        <taxon>Clostridia</taxon>
        <taxon>Halanaerobiales</taxon>
        <taxon>Halarsenatibacteraceae</taxon>
        <taxon>Halarsenatibacter</taxon>
    </lineage>
</organism>
<keyword evidence="3 4" id="KW-0732">Signal</keyword>